<dbReference type="GeneID" id="78364971"/>
<dbReference type="eggNOG" id="COG1922">
    <property type="taxonomic scope" value="Bacteria"/>
</dbReference>
<keyword evidence="1" id="KW-0328">Glycosyltransferase</keyword>
<comment type="caution">
    <text evidence="4">The sequence shown here is derived from an EMBL/GenBank/DDBJ whole genome shotgun (WGS) entry which is preliminary data.</text>
</comment>
<keyword evidence="5" id="KW-1185">Reference proteome</keyword>
<dbReference type="STRING" id="57732.RU94_GL000595"/>
<dbReference type="HOGENOM" id="CLU_063203_3_1_9"/>
<accession>R2PQS3</accession>
<proteinExistence type="predicted"/>
<gene>
    <name evidence="4" type="ORF">UAS_01806</name>
</gene>
<dbReference type="PANTHER" id="PTHR34136:SF1">
    <property type="entry name" value="UDP-N-ACETYL-D-MANNOSAMINURONIC ACID TRANSFERASE"/>
    <property type="match status" value="1"/>
</dbReference>
<keyword evidence="2 4" id="KW-0808">Transferase</keyword>
<feature type="compositionally biased region" description="Polar residues" evidence="3">
    <location>
        <begin position="247"/>
        <end position="262"/>
    </location>
</feature>
<sequence length="269" mass="30572">MKTEYISGLPVDNLTEETLRQDLPVYITSGRKMMVTSVNPQISLQVERYPQVKAYIERATHRLPDGVGIVKMSKYLGGTIRKRVTGIDVMDMMLRYADEQGHRIFLYGAKKEIVKKAAKNIAKDYPNLVVAGYLHGFTTREPEKIVDKINAANPTFLFVALGSPKQELFLEAQVDNLNASVFLDVGGTFDVLSGEVKRAPKIFIKLNLEWLYRSVRYGRWDRLKQIPQFLIKSWQMRWQSRKPGKENQANNNLTPGKGTQSLHKGRGAS</sequence>
<dbReference type="AlphaFoldDB" id="R2PQS3"/>
<dbReference type="InterPro" id="IPR004629">
    <property type="entry name" value="WecG_TagA_CpsF"/>
</dbReference>
<dbReference type="Proteomes" id="UP000013777">
    <property type="component" value="Unassembled WGS sequence"/>
</dbReference>
<dbReference type="PANTHER" id="PTHR34136">
    <property type="match status" value="1"/>
</dbReference>
<dbReference type="PATRIC" id="fig|1158606.3.peg.1751"/>
<name>R2PQS3_9ENTE</name>
<feature type="region of interest" description="Disordered" evidence="3">
    <location>
        <begin position="241"/>
        <end position="269"/>
    </location>
</feature>
<reference evidence="4 5" key="1">
    <citation type="submission" date="2013-02" db="EMBL/GenBank/DDBJ databases">
        <title>The Genome Sequence of Enterococcus asini ATCC_700915.</title>
        <authorList>
            <consortium name="The Broad Institute Genome Sequencing Platform"/>
            <consortium name="The Broad Institute Genome Sequencing Center for Infectious Disease"/>
            <person name="Earl A.M."/>
            <person name="Gilmore M.S."/>
            <person name="Lebreton F."/>
            <person name="Walker B."/>
            <person name="Young S.K."/>
            <person name="Zeng Q."/>
            <person name="Gargeya S."/>
            <person name="Fitzgerald M."/>
            <person name="Haas B."/>
            <person name="Abouelleil A."/>
            <person name="Alvarado L."/>
            <person name="Arachchi H.M."/>
            <person name="Berlin A.M."/>
            <person name="Chapman S.B."/>
            <person name="Dewar J."/>
            <person name="Goldberg J."/>
            <person name="Griggs A."/>
            <person name="Gujja S."/>
            <person name="Hansen M."/>
            <person name="Howarth C."/>
            <person name="Imamovic A."/>
            <person name="Larimer J."/>
            <person name="McCowan C."/>
            <person name="Murphy C."/>
            <person name="Neiman D."/>
            <person name="Pearson M."/>
            <person name="Priest M."/>
            <person name="Roberts A."/>
            <person name="Saif S."/>
            <person name="Shea T."/>
            <person name="Sisk P."/>
            <person name="Sykes S."/>
            <person name="Wortman J."/>
            <person name="Nusbaum C."/>
            <person name="Birren B."/>
        </authorList>
    </citation>
    <scope>NUCLEOTIDE SEQUENCE [LARGE SCALE GENOMIC DNA]</scope>
    <source>
        <strain evidence="4 5">ATCC 700915</strain>
    </source>
</reference>
<evidence type="ECO:0000313" key="5">
    <source>
        <dbReference type="Proteomes" id="UP000013777"/>
    </source>
</evidence>
<organism evidence="4 5">
    <name type="scientific">Enterococcus asini ATCC 700915</name>
    <dbReference type="NCBI Taxonomy" id="1158606"/>
    <lineage>
        <taxon>Bacteria</taxon>
        <taxon>Bacillati</taxon>
        <taxon>Bacillota</taxon>
        <taxon>Bacilli</taxon>
        <taxon>Lactobacillales</taxon>
        <taxon>Enterococcaceae</taxon>
        <taxon>Enterococcus</taxon>
    </lineage>
</organism>
<dbReference type="RefSeq" id="WP_010754431.1">
    <property type="nucleotide sequence ID" value="NZ_ASVU01000001.1"/>
</dbReference>
<dbReference type="Pfam" id="PF03808">
    <property type="entry name" value="Glyco_tran_WecG"/>
    <property type="match status" value="1"/>
</dbReference>
<evidence type="ECO:0000256" key="3">
    <source>
        <dbReference type="SAM" id="MobiDB-lite"/>
    </source>
</evidence>
<evidence type="ECO:0000313" key="4">
    <source>
        <dbReference type="EMBL" id="EOH85668.1"/>
    </source>
</evidence>
<evidence type="ECO:0000256" key="2">
    <source>
        <dbReference type="ARBA" id="ARBA00022679"/>
    </source>
</evidence>
<dbReference type="NCBIfam" id="TIGR00696">
    <property type="entry name" value="wecG_tagA_cpsF"/>
    <property type="match status" value="1"/>
</dbReference>
<protein>
    <submittedName>
        <fullName evidence="4">WecB/TagA/CpsF family glycosyltransferase</fullName>
    </submittedName>
</protein>
<dbReference type="CDD" id="cd06533">
    <property type="entry name" value="Glyco_transf_WecG_TagA"/>
    <property type="match status" value="1"/>
</dbReference>
<evidence type="ECO:0000256" key="1">
    <source>
        <dbReference type="ARBA" id="ARBA00022676"/>
    </source>
</evidence>
<dbReference type="EMBL" id="AJAP01000018">
    <property type="protein sequence ID" value="EOH85668.1"/>
    <property type="molecule type" value="Genomic_DNA"/>
</dbReference>
<dbReference type="GO" id="GO:0016758">
    <property type="term" value="F:hexosyltransferase activity"/>
    <property type="evidence" value="ECO:0007669"/>
    <property type="project" value="TreeGrafter"/>
</dbReference>